<sequence>MLCLSSVSMGLLVLWASSGLMQGAPPGDYAEYGDILAVPPTCDVMFLMTCAEEDDACILSTEHRFTGNGTTMKLERRQCSLYSNCQTAQQLYHNSTNLAYFQRALGKNFTMDIHCCQDDGCNEVAGVAMATSVAMTTRNSTATTLLLTQGAGKESIKTILRLQESYKFTMKIILVVVTLSVLLAGAAALKCYQCSLKDSDANCNSRGPTQCDSDGADTCTTLSAKSGSLKTITKSCGLKANCERLSWSAAETTCKAGSQSVSGCLQCCQGDACNAVTSFKSDATTASVSILATVAMATLTYILQLMV</sequence>
<dbReference type="SMART" id="SM00134">
    <property type="entry name" value="LU"/>
    <property type="match status" value="2"/>
</dbReference>
<dbReference type="InterPro" id="IPR016054">
    <property type="entry name" value="LY6_UPA_recep-like"/>
</dbReference>
<evidence type="ECO:0000313" key="6">
    <source>
        <dbReference type="EMBL" id="EEN56347.1"/>
    </source>
</evidence>
<feature type="signal peptide" evidence="4">
    <location>
        <begin position="1"/>
        <end position="23"/>
    </location>
</feature>
<dbReference type="PANTHER" id="PTHR10036">
    <property type="entry name" value="CD59 GLYCOPROTEIN"/>
    <property type="match status" value="1"/>
</dbReference>
<dbReference type="InParanoid" id="C3YU70"/>
<feature type="transmembrane region" description="Helical" evidence="3">
    <location>
        <begin position="288"/>
        <end position="306"/>
    </location>
</feature>
<dbReference type="SUPFAM" id="SSF57302">
    <property type="entry name" value="Snake toxin-like"/>
    <property type="match status" value="2"/>
</dbReference>
<dbReference type="CDD" id="cd23553">
    <property type="entry name" value="TFP_LU_ECD_Ly6PGE"/>
    <property type="match status" value="1"/>
</dbReference>
<evidence type="ECO:0000259" key="5">
    <source>
        <dbReference type="SMART" id="SM00134"/>
    </source>
</evidence>
<organism>
    <name type="scientific">Branchiostoma floridae</name>
    <name type="common">Florida lancelet</name>
    <name type="synonym">Amphioxus</name>
    <dbReference type="NCBI Taxonomy" id="7739"/>
    <lineage>
        <taxon>Eukaryota</taxon>
        <taxon>Metazoa</taxon>
        <taxon>Chordata</taxon>
        <taxon>Cephalochordata</taxon>
        <taxon>Leptocardii</taxon>
        <taxon>Amphioxiformes</taxon>
        <taxon>Branchiostomatidae</taxon>
        <taxon>Branchiostoma</taxon>
    </lineage>
</organism>
<dbReference type="InterPro" id="IPR045860">
    <property type="entry name" value="Snake_toxin-like_sf"/>
</dbReference>
<dbReference type="PANTHER" id="PTHR10036:SF3">
    <property type="entry name" value="PROTEIN SLEEPLESS-RELATED"/>
    <property type="match status" value="1"/>
</dbReference>
<dbReference type="Gene3D" id="2.10.60.10">
    <property type="entry name" value="CD59"/>
    <property type="match status" value="1"/>
</dbReference>
<dbReference type="Pfam" id="PF00021">
    <property type="entry name" value="UPAR_LY6"/>
    <property type="match status" value="2"/>
</dbReference>
<keyword evidence="1 4" id="KW-0732">Signal</keyword>
<feature type="chain" id="PRO_5002935651" description="UPAR/Ly6 domain-containing protein" evidence="4">
    <location>
        <begin position="24"/>
        <end position="307"/>
    </location>
</feature>
<feature type="domain" description="UPAR/Ly6" evidence="5">
    <location>
        <begin position="37"/>
        <end position="130"/>
    </location>
</feature>
<proteinExistence type="predicted"/>
<gene>
    <name evidence="6" type="ORF">BRAFLDRAFT_66568</name>
</gene>
<name>C3YU70_BRAFL</name>
<evidence type="ECO:0000256" key="2">
    <source>
        <dbReference type="ARBA" id="ARBA00023157"/>
    </source>
</evidence>
<evidence type="ECO:0000256" key="1">
    <source>
        <dbReference type="ARBA" id="ARBA00022729"/>
    </source>
</evidence>
<reference evidence="6" key="1">
    <citation type="journal article" date="2008" name="Nature">
        <title>The amphioxus genome and the evolution of the chordate karyotype.</title>
        <authorList>
            <consortium name="US DOE Joint Genome Institute (JGI-PGF)"/>
            <person name="Putnam N.H."/>
            <person name="Butts T."/>
            <person name="Ferrier D.E.K."/>
            <person name="Furlong R.F."/>
            <person name="Hellsten U."/>
            <person name="Kawashima T."/>
            <person name="Robinson-Rechavi M."/>
            <person name="Shoguchi E."/>
            <person name="Terry A."/>
            <person name="Yu J.-K."/>
            <person name="Benito-Gutierrez E.L."/>
            <person name="Dubchak I."/>
            <person name="Garcia-Fernandez J."/>
            <person name="Gibson-Brown J.J."/>
            <person name="Grigoriev I.V."/>
            <person name="Horton A.C."/>
            <person name="de Jong P.J."/>
            <person name="Jurka J."/>
            <person name="Kapitonov V.V."/>
            <person name="Kohara Y."/>
            <person name="Kuroki Y."/>
            <person name="Lindquist E."/>
            <person name="Lucas S."/>
            <person name="Osoegawa K."/>
            <person name="Pennacchio L.A."/>
            <person name="Salamov A.A."/>
            <person name="Satou Y."/>
            <person name="Sauka-Spengler T."/>
            <person name="Schmutz J."/>
            <person name="Shin-I T."/>
            <person name="Toyoda A."/>
            <person name="Bronner-Fraser M."/>
            <person name="Fujiyama A."/>
            <person name="Holland L.Z."/>
            <person name="Holland P.W.H."/>
            <person name="Satoh N."/>
            <person name="Rokhsar D.S."/>
        </authorList>
    </citation>
    <scope>NUCLEOTIDE SEQUENCE [LARGE SCALE GENOMIC DNA]</scope>
    <source>
        <strain evidence="6">S238N-H82</strain>
        <tissue evidence="6">Testes</tissue>
    </source>
</reference>
<accession>C3YU70</accession>
<keyword evidence="3" id="KW-0472">Membrane</keyword>
<keyword evidence="3" id="KW-0812">Transmembrane</keyword>
<feature type="domain" description="UPAR/Ly6" evidence="5">
    <location>
        <begin position="189"/>
        <end position="286"/>
    </location>
</feature>
<evidence type="ECO:0000256" key="3">
    <source>
        <dbReference type="SAM" id="Phobius"/>
    </source>
</evidence>
<protein>
    <recommendedName>
        <fullName evidence="5">UPAR/Ly6 domain-containing protein</fullName>
    </recommendedName>
</protein>
<dbReference type="EMBL" id="GG666552">
    <property type="protein sequence ID" value="EEN56347.1"/>
    <property type="molecule type" value="Genomic_DNA"/>
</dbReference>
<keyword evidence="3" id="KW-1133">Transmembrane helix</keyword>
<dbReference type="AlphaFoldDB" id="C3YU70"/>
<keyword evidence="2" id="KW-1015">Disulfide bond</keyword>
<feature type="transmembrane region" description="Helical" evidence="3">
    <location>
        <begin position="168"/>
        <end position="189"/>
    </location>
</feature>
<evidence type="ECO:0000256" key="4">
    <source>
        <dbReference type="SAM" id="SignalP"/>
    </source>
</evidence>